<sequence>MSFGGTAQQLNTDEPAHWVQDGEDFVLTVRAAERRDALRPVVWLTAVAAGILAAGLSASAGSGTQVALGLATLVFATVAFVQYYLRLLGAARLVTLRFGPQELTITDGDRPPVVRPLSAVTRVLIAHDGAPARIRTELAREQFSWTIGDLYRHNTIAPFVDAVPSALRGRLTGLGLVGGTVTQRRVRVSEYRSRRH</sequence>
<gene>
    <name evidence="2" type="ORF">Q9R02_14825</name>
</gene>
<evidence type="ECO:0008006" key="4">
    <source>
        <dbReference type="Google" id="ProtNLM"/>
    </source>
</evidence>
<organism evidence="2 3">
    <name type="scientific">Arthrobacter horti</name>
    <dbReference type="NCBI Taxonomy" id="3068273"/>
    <lineage>
        <taxon>Bacteria</taxon>
        <taxon>Bacillati</taxon>
        <taxon>Actinomycetota</taxon>
        <taxon>Actinomycetes</taxon>
        <taxon>Micrococcales</taxon>
        <taxon>Micrococcaceae</taxon>
        <taxon>Arthrobacter</taxon>
    </lineage>
</organism>
<proteinExistence type="predicted"/>
<accession>A0ABT9IS48</accession>
<protein>
    <recommendedName>
        <fullName evidence="4">DUF304 domain-containing protein</fullName>
    </recommendedName>
</protein>
<keyword evidence="1" id="KW-0812">Transmembrane</keyword>
<feature type="transmembrane region" description="Helical" evidence="1">
    <location>
        <begin position="66"/>
        <end position="85"/>
    </location>
</feature>
<evidence type="ECO:0000256" key="1">
    <source>
        <dbReference type="SAM" id="Phobius"/>
    </source>
</evidence>
<feature type="transmembrane region" description="Helical" evidence="1">
    <location>
        <begin position="41"/>
        <end position="60"/>
    </location>
</feature>
<name>A0ABT9IS48_9MICC</name>
<keyword evidence="1" id="KW-1133">Transmembrane helix</keyword>
<reference evidence="2 3" key="1">
    <citation type="submission" date="2023-08" db="EMBL/GenBank/DDBJ databases">
        <title>Arthrobacter horti sp. nov., isolated from forest soil.</title>
        <authorList>
            <person name="Park M."/>
        </authorList>
    </citation>
    <scope>NUCLEOTIDE SEQUENCE [LARGE SCALE GENOMIC DNA]</scope>
    <source>
        <strain evidence="2 3">YJM1</strain>
    </source>
</reference>
<evidence type="ECO:0000313" key="3">
    <source>
        <dbReference type="Proteomes" id="UP001232725"/>
    </source>
</evidence>
<dbReference type="RefSeq" id="WP_305997481.1">
    <property type="nucleotide sequence ID" value="NZ_JAVALS010000015.1"/>
</dbReference>
<keyword evidence="3" id="KW-1185">Reference proteome</keyword>
<dbReference type="Proteomes" id="UP001232725">
    <property type="component" value="Unassembled WGS sequence"/>
</dbReference>
<evidence type="ECO:0000313" key="2">
    <source>
        <dbReference type="EMBL" id="MDP5228434.1"/>
    </source>
</evidence>
<dbReference type="EMBL" id="JAVALS010000015">
    <property type="protein sequence ID" value="MDP5228434.1"/>
    <property type="molecule type" value="Genomic_DNA"/>
</dbReference>
<comment type="caution">
    <text evidence="2">The sequence shown here is derived from an EMBL/GenBank/DDBJ whole genome shotgun (WGS) entry which is preliminary data.</text>
</comment>
<keyword evidence="1" id="KW-0472">Membrane</keyword>